<dbReference type="EMBL" id="JAGSOG010000009">
    <property type="protein sequence ID" value="MBR7832321.1"/>
    <property type="molecule type" value="Genomic_DNA"/>
</dbReference>
<dbReference type="Proteomes" id="UP000675781">
    <property type="component" value="Unassembled WGS sequence"/>
</dbReference>
<reference evidence="1" key="1">
    <citation type="submission" date="2021-04" db="EMBL/GenBank/DDBJ databases">
        <title>Genome based classification of Actinospica acidithermotolerans sp. nov., an actinobacterium isolated from an Indonesian hot spring.</title>
        <authorList>
            <person name="Kusuma A.B."/>
            <person name="Putra K.E."/>
            <person name="Nafisah S."/>
            <person name="Loh J."/>
            <person name="Nouioui I."/>
            <person name="Goodfellow M."/>
        </authorList>
    </citation>
    <scope>NUCLEOTIDE SEQUENCE</scope>
    <source>
        <strain evidence="1">CSCA 57</strain>
    </source>
</reference>
<keyword evidence="1" id="KW-0808">Transferase</keyword>
<dbReference type="Pfam" id="PF13692">
    <property type="entry name" value="Glyco_trans_1_4"/>
    <property type="match status" value="1"/>
</dbReference>
<evidence type="ECO:0000313" key="2">
    <source>
        <dbReference type="Proteomes" id="UP000675781"/>
    </source>
</evidence>
<dbReference type="AlphaFoldDB" id="A0A941EJ38"/>
<gene>
    <name evidence="1" type="ORF">KDL01_03575</name>
</gene>
<dbReference type="RefSeq" id="WP_212526852.1">
    <property type="nucleotide sequence ID" value="NZ_JAGSOG010000009.1"/>
</dbReference>
<accession>A0A941EJ38</accession>
<dbReference type="EC" id="2.4.-.-" evidence="1"/>
<dbReference type="GO" id="GO:0016757">
    <property type="term" value="F:glycosyltransferase activity"/>
    <property type="evidence" value="ECO:0007669"/>
    <property type="project" value="UniProtKB-KW"/>
</dbReference>
<proteinExistence type="predicted"/>
<dbReference type="PANTHER" id="PTHR12526:SF627">
    <property type="entry name" value="D-RHAMNOSYLTRANSFERASE WBPZ"/>
    <property type="match status" value="1"/>
</dbReference>
<dbReference type="SUPFAM" id="SSF53756">
    <property type="entry name" value="UDP-Glycosyltransferase/glycogen phosphorylase"/>
    <property type="match status" value="1"/>
</dbReference>
<dbReference type="Gene3D" id="3.40.50.2000">
    <property type="entry name" value="Glycogen Phosphorylase B"/>
    <property type="match status" value="2"/>
</dbReference>
<organism evidence="1 2">
    <name type="scientific">Actinospica durhamensis</name>
    <dbReference type="NCBI Taxonomy" id="1508375"/>
    <lineage>
        <taxon>Bacteria</taxon>
        <taxon>Bacillati</taxon>
        <taxon>Actinomycetota</taxon>
        <taxon>Actinomycetes</taxon>
        <taxon>Catenulisporales</taxon>
        <taxon>Actinospicaceae</taxon>
        <taxon>Actinospica</taxon>
    </lineage>
</organism>
<dbReference type="PANTHER" id="PTHR12526">
    <property type="entry name" value="GLYCOSYLTRANSFERASE"/>
    <property type="match status" value="1"/>
</dbReference>
<name>A0A941EJ38_9ACTN</name>
<keyword evidence="2" id="KW-1185">Reference proteome</keyword>
<sequence length="415" mass="44305">MTVSTGAEVTAAASTRAQTPRDVVIVANNIDEAGGAQRWARSMGEILSARGHRVHLVGVAGVAKAHDYAGEYGGPLPYQSTVLHPRPLHAVAAPTLPQRVAHPGVSVRRSQWNRLQRHGAAALSRILAPLDPRNAVVVCVQVFAMEWLAQADTRGIPVIGMSHESYAASMSSSRGRRVQKLYRNLPRFVALTGRDAVDWTISGKMNNVTSMPNPLPLPPEGGADPAAHTCVALGRLSQEKGYDLLLEAWARAVAARPETDWRLRLYGDGPDRAKLQAQAARLGVADSVVFEGATDQVREALLGGSLFLSASRAEGFPMTLLEALACGLPCIAFDCAPGVHEILRGEEAGGDGTTTVNGVLVTPGNTEAFGLQLGRLMQDEALRREMAAAAPGSVARYSPTVIGERWDRLFDLVQR</sequence>
<keyword evidence="1" id="KW-0328">Glycosyltransferase</keyword>
<evidence type="ECO:0000313" key="1">
    <source>
        <dbReference type="EMBL" id="MBR7832321.1"/>
    </source>
</evidence>
<comment type="caution">
    <text evidence="1">The sequence shown here is derived from an EMBL/GenBank/DDBJ whole genome shotgun (WGS) entry which is preliminary data.</text>
</comment>
<protein>
    <submittedName>
        <fullName evidence="1">Glycosyltransferase</fullName>
        <ecNumber evidence="1">2.4.-.-</ecNumber>
    </submittedName>
</protein>